<dbReference type="SMART" id="SM00506">
    <property type="entry name" value="A1pp"/>
    <property type="match status" value="1"/>
</dbReference>
<evidence type="ECO:0000313" key="3">
    <source>
        <dbReference type="Proteomes" id="UP000236723"/>
    </source>
</evidence>
<evidence type="ECO:0000313" key="2">
    <source>
        <dbReference type="EMBL" id="SEG95200.1"/>
    </source>
</evidence>
<accession>A0A1H6EBN2</accession>
<dbReference type="PANTHER" id="PTHR11106:SF27">
    <property type="entry name" value="MACRO DOMAIN-CONTAINING PROTEIN"/>
    <property type="match status" value="1"/>
</dbReference>
<dbReference type="AlphaFoldDB" id="A0A1H6EBN2"/>
<dbReference type="CDD" id="cd02908">
    <property type="entry name" value="Macro_OAADPr_deacetylase"/>
    <property type="match status" value="1"/>
</dbReference>
<dbReference type="OrthoDB" id="6194521at2"/>
<dbReference type="EMBL" id="FNVO01000074">
    <property type="protein sequence ID" value="SEG95200.1"/>
    <property type="molecule type" value="Genomic_DNA"/>
</dbReference>
<gene>
    <name evidence="2" type="ORF">SAMN04489712_1741</name>
</gene>
<organism evidence="2 3">
    <name type="scientific">Thermomonospora echinospora</name>
    <dbReference type="NCBI Taxonomy" id="1992"/>
    <lineage>
        <taxon>Bacteria</taxon>
        <taxon>Bacillati</taxon>
        <taxon>Actinomycetota</taxon>
        <taxon>Actinomycetes</taxon>
        <taxon>Streptosporangiales</taxon>
        <taxon>Thermomonosporaceae</taxon>
        <taxon>Thermomonospora</taxon>
    </lineage>
</organism>
<feature type="domain" description="Macro" evidence="1">
    <location>
        <begin position="1"/>
        <end position="169"/>
    </location>
</feature>
<reference evidence="3" key="1">
    <citation type="submission" date="2016-10" db="EMBL/GenBank/DDBJ databases">
        <authorList>
            <person name="Varghese N."/>
            <person name="Submissions S."/>
        </authorList>
    </citation>
    <scope>NUCLEOTIDE SEQUENCE [LARGE SCALE GENOMIC DNA]</scope>
    <source>
        <strain evidence="3">DSM 43163</strain>
    </source>
</reference>
<protein>
    <submittedName>
        <fullName evidence="2">O-acetyl-ADP-ribose deacetylase (Regulator of RNase III), contains Macro domain</fullName>
    </submittedName>
</protein>
<dbReference type="PANTHER" id="PTHR11106">
    <property type="entry name" value="GANGLIOSIDE INDUCED DIFFERENTIATION ASSOCIATED PROTEIN 2-RELATED"/>
    <property type="match status" value="1"/>
</dbReference>
<dbReference type="Gene3D" id="3.40.220.10">
    <property type="entry name" value="Leucine Aminopeptidase, subunit E, domain 1"/>
    <property type="match status" value="1"/>
</dbReference>
<dbReference type="Pfam" id="PF01661">
    <property type="entry name" value="Macro"/>
    <property type="match status" value="1"/>
</dbReference>
<dbReference type="SUPFAM" id="SSF52949">
    <property type="entry name" value="Macro domain-like"/>
    <property type="match status" value="1"/>
</dbReference>
<proteinExistence type="predicted"/>
<dbReference type="PROSITE" id="PS51154">
    <property type="entry name" value="MACRO"/>
    <property type="match status" value="1"/>
</dbReference>
<name>A0A1H6EBN2_9ACTN</name>
<dbReference type="InterPro" id="IPR002589">
    <property type="entry name" value="Macro_dom"/>
</dbReference>
<dbReference type="Proteomes" id="UP000236723">
    <property type="component" value="Unassembled WGS sequence"/>
</dbReference>
<sequence>MPVIEVVVGDITRERTEAIVTAANESLMGGGGVDGAIHRAAGPRLAEAGAAIGPCDPGDAMVTPGFDLDPPVRHVIHTVGPVWEGGGHGEAEVLASCYRRCLEVADELGVRSIAFPAIATGVYGFPAEEAARIAITTITSAATGLQHVRLIAFDETTGDLLATELARRSASS</sequence>
<evidence type="ECO:0000259" key="1">
    <source>
        <dbReference type="PROSITE" id="PS51154"/>
    </source>
</evidence>
<keyword evidence="3" id="KW-1185">Reference proteome</keyword>
<dbReference type="InterPro" id="IPR043472">
    <property type="entry name" value="Macro_dom-like"/>
</dbReference>